<keyword evidence="3" id="KW-0804">Transcription</keyword>
<dbReference type="Gene3D" id="1.10.10.10">
    <property type="entry name" value="Winged helix-like DNA-binding domain superfamily/Winged helix DNA-binding domain"/>
    <property type="match status" value="1"/>
</dbReference>
<dbReference type="PROSITE" id="PS50949">
    <property type="entry name" value="HTH_GNTR"/>
    <property type="match status" value="1"/>
</dbReference>
<dbReference type="GO" id="GO:0003700">
    <property type="term" value="F:DNA-binding transcription factor activity"/>
    <property type="evidence" value="ECO:0007669"/>
    <property type="project" value="InterPro"/>
</dbReference>
<dbReference type="InterPro" id="IPR008920">
    <property type="entry name" value="TF_FadR/GntR_C"/>
</dbReference>
<dbReference type="Proteomes" id="UP000554144">
    <property type="component" value="Unassembled WGS sequence"/>
</dbReference>
<dbReference type="InterPro" id="IPR036388">
    <property type="entry name" value="WH-like_DNA-bd_sf"/>
</dbReference>
<dbReference type="Gene3D" id="1.20.120.530">
    <property type="entry name" value="GntR ligand-binding domain-like"/>
    <property type="match status" value="1"/>
</dbReference>
<dbReference type="GO" id="GO:0003677">
    <property type="term" value="F:DNA binding"/>
    <property type="evidence" value="ECO:0007669"/>
    <property type="project" value="UniProtKB-KW"/>
</dbReference>
<organism evidence="5 6">
    <name type="scientific">Pollutimonas harenae</name>
    <dbReference type="NCBI Taxonomy" id="657015"/>
    <lineage>
        <taxon>Bacteria</taxon>
        <taxon>Pseudomonadati</taxon>
        <taxon>Pseudomonadota</taxon>
        <taxon>Betaproteobacteria</taxon>
        <taxon>Burkholderiales</taxon>
        <taxon>Alcaligenaceae</taxon>
        <taxon>Pollutimonas</taxon>
    </lineage>
</organism>
<dbReference type="OrthoDB" id="5450856at2"/>
<dbReference type="InterPro" id="IPR011711">
    <property type="entry name" value="GntR_C"/>
</dbReference>
<dbReference type="RefSeq" id="WP_130037256.1">
    <property type="nucleotide sequence ID" value="NZ_JACCEV010000001.1"/>
</dbReference>
<dbReference type="PANTHER" id="PTHR43537:SF5">
    <property type="entry name" value="UXU OPERON TRANSCRIPTIONAL REGULATOR"/>
    <property type="match status" value="1"/>
</dbReference>
<protein>
    <submittedName>
        <fullName evidence="5">FadR family transcriptional regulator</fullName>
    </submittedName>
</protein>
<comment type="caution">
    <text evidence="5">The sequence shown here is derived from an EMBL/GenBank/DDBJ whole genome shotgun (WGS) entry which is preliminary data.</text>
</comment>
<reference evidence="5 6" key="1">
    <citation type="submission" date="2020-07" db="EMBL/GenBank/DDBJ databases">
        <title>Taxonomic revisions and descriptions of new bacterial species based on genomic comparisons in the high-G+C-content subgroup of the family Alcaligenaceae.</title>
        <authorList>
            <person name="Szabo A."/>
            <person name="Felfoldi T."/>
        </authorList>
    </citation>
    <scope>NUCLEOTIDE SEQUENCE [LARGE SCALE GENOMIC DNA]</scope>
    <source>
        <strain evidence="5 6">DSM 25667</strain>
    </source>
</reference>
<dbReference type="AlphaFoldDB" id="A0A853H4Y6"/>
<gene>
    <name evidence="5" type="ORF">H0A62_06120</name>
</gene>
<keyword evidence="1" id="KW-0805">Transcription regulation</keyword>
<dbReference type="Pfam" id="PF07729">
    <property type="entry name" value="FCD"/>
    <property type="match status" value="1"/>
</dbReference>
<dbReference type="SUPFAM" id="SSF46785">
    <property type="entry name" value="Winged helix' DNA-binding domain"/>
    <property type="match status" value="1"/>
</dbReference>
<evidence type="ECO:0000313" key="6">
    <source>
        <dbReference type="Proteomes" id="UP000554144"/>
    </source>
</evidence>
<keyword evidence="2" id="KW-0238">DNA-binding</keyword>
<dbReference type="PANTHER" id="PTHR43537">
    <property type="entry name" value="TRANSCRIPTIONAL REGULATOR, GNTR FAMILY"/>
    <property type="match status" value="1"/>
</dbReference>
<name>A0A853H4Y6_9BURK</name>
<dbReference type="EMBL" id="JACCEV010000001">
    <property type="protein sequence ID" value="NYT85174.1"/>
    <property type="molecule type" value="Genomic_DNA"/>
</dbReference>
<dbReference type="InterPro" id="IPR000524">
    <property type="entry name" value="Tscrpt_reg_HTH_GntR"/>
</dbReference>
<sequence length="238" mass="26646">MTSDVLELGLRSAGAQTLATYLLTEIRSGRIPAGAKLPGERELGERFNTSRGSVRRVLAALREAGWITQAVGSGTFASRPAHEPSAEWGDSDLFSDQTSPAELMEARLLIEPLMPALIVRHATRSDFARMHECLARGEQAQTIEDFEHWDGALHQALAQATHNHFFLQVLALTNRVREQGDWGRLKRNSLTPQRRTEYERQHRTIVAALEDRDAEQARDALQVHLAQIQRNLFEPPVG</sequence>
<accession>A0A853H4Y6</accession>
<dbReference type="Pfam" id="PF00392">
    <property type="entry name" value="GntR"/>
    <property type="match status" value="1"/>
</dbReference>
<dbReference type="SMART" id="SM00895">
    <property type="entry name" value="FCD"/>
    <property type="match status" value="1"/>
</dbReference>
<evidence type="ECO:0000256" key="2">
    <source>
        <dbReference type="ARBA" id="ARBA00023125"/>
    </source>
</evidence>
<evidence type="ECO:0000259" key="4">
    <source>
        <dbReference type="PROSITE" id="PS50949"/>
    </source>
</evidence>
<dbReference type="InterPro" id="IPR036390">
    <property type="entry name" value="WH_DNA-bd_sf"/>
</dbReference>
<evidence type="ECO:0000313" key="5">
    <source>
        <dbReference type="EMBL" id="NYT85174.1"/>
    </source>
</evidence>
<evidence type="ECO:0000256" key="3">
    <source>
        <dbReference type="ARBA" id="ARBA00023163"/>
    </source>
</evidence>
<evidence type="ECO:0000256" key="1">
    <source>
        <dbReference type="ARBA" id="ARBA00023015"/>
    </source>
</evidence>
<dbReference type="SUPFAM" id="SSF48008">
    <property type="entry name" value="GntR ligand-binding domain-like"/>
    <property type="match status" value="1"/>
</dbReference>
<dbReference type="PRINTS" id="PR00035">
    <property type="entry name" value="HTHGNTR"/>
</dbReference>
<dbReference type="SMART" id="SM00345">
    <property type="entry name" value="HTH_GNTR"/>
    <property type="match status" value="1"/>
</dbReference>
<feature type="domain" description="HTH gntR-type" evidence="4">
    <location>
        <begin position="12"/>
        <end position="80"/>
    </location>
</feature>
<proteinExistence type="predicted"/>
<dbReference type="CDD" id="cd07377">
    <property type="entry name" value="WHTH_GntR"/>
    <property type="match status" value="1"/>
</dbReference>
<keyword evidence="6" id="KW-1185">Reference proteome</keyword>